<reference evidence="1 2" key="1">
    <citation type="journal article" date="2018" name="Proc. R. Soc. B">
        <title>A non-coding region near Follistatin controls head colour polymorphism in the Gouldian finch.</title>
        <authorList>
            <person name="Toomey M.B."/>
            <person name="Marques C.I."/>
            <person name="Andrade P."/>
            <person name="Araujo P.M."/>
            <person name="Sabatino S."/>
            <person name="Gazda M.A."/>
            <person name="Afonso S."/>
            <person name="Lopes R.J."/>
            <person name="Corbo J.C."/>
            <person name="Carneiro M."/>
        </authorList>
    </citation>
    <scope>NUCLEOTIDE SEQUENCE [LARGE SCALE GENOMIC DNA]</scope>
    <source>
        <strain evidence="1">Red01</strain>
        <tissue evidence="1">Muscle</tissue>
    </source>
</reference>
<proteinExistence type="predicted"/>
<keyword evidence="2" id="KW-1185">Reference proteome</keyword>
<sequence length="128" mass="14597">MERAERTVAPVETEACSGDLWESPLARPGDSTPYRLPYLQWYFPCFPPAGRTRCRNTSTGGDLLPCARSWAYPDQKSFLLCNTHRESHIYQRPLGLCSLPLPVLQSTTKMWRRHLHRSVCACVQEDGT</sequence>
<organism evidence="1 2">
    <name type="scientific">Chloebia gouldiae</name>
    <name type="common">Gouldian finch</name>
    <name type="synonym">Erythrura gouldiae</name>
    <dbReference type="NCBI Taxonomy" id="44316"/>
    <lineage>
        <taxon>Eukaryota</taxon>
        <taxon>Metazoa</taxon>
        <taxon>Chordata</taxon>
        <taxon>Craniata</taxon>
        <taxon>Vertebrata</taxon>
        <taxon>Euteleostomi</taxon>
        <taxon>Archelosauria</taxon>
        <taxon>Archosauria</taxon>
        <taxon>Dinosauria</taxon>
        <taxon>Saurischia</taxon>
        <taxon>Theropoda</taxon>
        <taxon>Coelurosauria</taxon>
        <taxon>Aves</taxon>
        <taxon>Neognathae</taxon>
        <taxon>Neoaves</taxon>
        <taxon>Telluraves</taxon>
        <taxon>Australaves</taxon>
        <taxon>Passeriformes</taxon>
        <taxon>Passeroidea</taxon>
        <taxon>Passeridae</taxon>
        <taxon>Chloebia</taxon>
    </lineage>
</organism>
<accession>A0A3L8SP74</accession>
<dbReference type="EMBL" id="QUSF01000011">
    <property type="protein sequence ID" value="RLW05302.1"/>
    <property type="molecule type" value="Genomic_DNA"/>
</dbReference>
<evidence type="ECO:0000313" key="1">
    <source>
        <dbReference type="EMBL" id="RLW05302.1"/>
    </source>
</evidence>
<protein>
    <submittedName>
        <fullName evidence="1">Uncharacterized protein</fullName>
    </submittedName>
</protein>
<comment type="caution">
    <text evidence="1">The sequence shown here is derived from an EMBL/GenBank/DDBJ whole genome shotgun (WGS) entry which is preliminary data.</text>
</comment>
<dbReference type="AlphaFoldDB" id="A0A3L8SP74"/>
<name>A0A3L8SP74_CHLGU</name>
<gene>
    <name evidence="1" type="ORF">DV515_00005221</name>
</gene>
<dbReference type="Proteomes" id="UP000276834">
    <property type="component" value="Unassembled WGS sequence"/>
</dbReference>
<evidence type="ECO:0000313" key="2">
    <source>
        <dbReference type="Proteomes" id="UP000276834"/>
    </source>
</evidence>